<accession>A0A1L3GFU2</accession>
<dbReference type="KEGG" id="pace:A6070_00460"/>
<dbReference type="EMBL" id="CP015518">
    <property type="protein sequence ID" value="APG24719.1"/>
    <property type="molecule type" value="Genomic_DNA"/>
</dbReference>
<gene>
    <name evidence="2" type="ORF">A7E75_06525</name>
</gene>
<name>A0A1L3GFU2_SYNAC</name>
<dbReference type="InterPro" id="IPR037522">
    <property type="entry name" value="HD_GYP_dom"/>
</dbReference>
<reference evidence="2 3" key="1">
    <citation type="journal article" date="2017" name="Genome Announc.">
        <title>Complete Genome Sequences of Two Acetylene-Fermenting Pelobacter acetylenicus Strains.</title>
        <authorList>
            <person name="Sutton J.M."/>
            <person name="Baesman S.M."/>
            <person name="Fierst J.L."/>
            <person name="Poret-Peterson A.T."/>
            <person name="Oremland R.S."/>
            <person name="Dunlap D.S."/>
            <person name="Akob D.M."/>
        </authorList>
    </citation>
    <scope>NUCLEOTIDE SEQUENCE [LARGE SCALE GENOMIC DNA]</scope>
    <source>
        <strain evidence="2 3">DSM 3247</strain>
    </source>
</reference>
<dbReference type="PANTHER" id="PTHR43155">
    <property type="entry name" value="CYCLIC DI-GMP PHOSPHODIESTERASE PA4108-RELATED"/>
    <property type="match status" value="1"/>
</dbReference>
<organism evidence="2 3">
    <name type="scientific">Syntrophotalea acetylenica</name>
    <name type="common">Pelobacter acetylenicus</name>
    <dbReference type="NCBI Taxonomy" id="29542"/>
    <lineage>
        <taxon>Bacteria</taxon>
        <taxon>Pseudomonadati</taxon>
        <taxon>Thermodesulfobacteriota</taxon>
        <taxon>Desulfuromonadia</taxon>
        <taxon>Desulfuromonadales</taxon>
        <taxon>Syntrophotaleaceae</taxon>
        <taxon>Syntrophotalea</taxon>
    </lineage>
</organism>
<dbReference type="Pfam" id="PF13487">
    <property type="entry name" value="HD_5"/>
    <property type="match status" value="1"/>
</dbReference>
<dbReference type="SMART" id="SM00471">
    <property type="entry name" value="HDc"/>
    <property type="match status" value="1"/>
</dbReference>
<dbReference type="CDD" id="cd00077">
    <property type="entry name" value="HDc"/>
    <property type="match status" value="1"/>
</dbReference>
<dbReference type="Proteomes" id="UP000182264">
    <property type="component" value="Chromosome"/>
</dbReference>
<dbReference type="SUPFAM" id="SSF109604">
    <property type="entry name" value="HD-domain/PDEase-like"/>
    <property type="match status" value="1"/>
</dbReference>
<evidence type="ECO:0000259" key="1">
    <source>
        <dbReference type="PROSITE" id="PS51832"/>
    </source>
</evidence>
<proteinExistence type="predicted"/>
<dbReference type="Gene3D" id="1.10.3210.10">
    <property type="entry name" value="Hypothetical protein af1432"/>
    <property type="match status" value="1"/>
</dbReference>
<dbReference type="STRING" id="29542.A6070_00460"/>
<evidence type="ECO:0000313" key="3">
    <source>
        <dbReference type="Proteomes" id="UP000182264"/>
    </source>
</evidence>
<dbReference type="PANTHER" id="PTHR43155:SF2">
    <property type="entry name" value="CYCLIC DI-GMP PHOSPHODIESTERASE PA4108"/>
    <property type="match status" value="1"/>
</dbReference>
<evidence type="ECO:0000313" key="2">
    <source>
        <dbReference type="EMBL" id="APG24719.1"/>
    </source>
</evidence>
<dbReference type="InterPro" id="IPR003607">
    <property type="entry name" value="HD/PDEase_dom"/>
</dbReference>
<dbReference type="PROSITE" id="PS51832">
    <property type="entry name" value="HD_GYP"/>
    <property type="match status" value="1"/>
</dbReference>
<protein>
    <recommendedName>
        <fullName evidence="1">HD-GYP domain-containing protein</fullName>
    </recommendedName>
</protein>
<feature type="domain" description="HD-GYP" evidence="1">
    <location>
        <begin position="141"/>
        <end position="328"/>
    </location>
</feature>
<sequence>MSDAGKAPEGAEIAAEESFFSVNVDILDCVDKAPCDLYRRNASGQYVLLASRSSTLDRDALKRLQFFGIGQLFVQGQDSGCFSRILRTRLDEIVKNPHIEASVKARVVQASCRDAMRRAFDDPRGPFIRQACDMIVPTVDLIVQSDQATRYLIQLTSFDHATYVHSTNVGIFAVALARLFFGLDRAHDMHNLGMGFFLHDLGKCRIPIEILNKPGPLTEQERQVVNCHVEEGFRILEENGIITDEARTITLEHHEKDNGKGYPRGKMGADIHPYARICRIADIYEALTAERPYHRRRSTFDALRIMKEQEVADVDKALFAHFLQLFAG</sequence>
<dbReference type="AlphaFoldDB" id="A0A1L3GFU2"/>
<keyword evidence="3" id="KW-1185">Reference proteome</keyword>